<evidence type="ECO:0000256" key="6">
    <source>
        <dbReference type="SAM" id="Phobius"/>
    </source>
</evidence>
<reference evidence="7 8" key="1">
    <citation type="submission" date="2017-10" db="EMBL/GenBank/DDBJ databases">
        <title>Two draft genome sequences of Pusillimonas sp. strains isolated from a nitrate- and radionuclide-contaminated groundwater in Russia.</title>
        <authorList>
            <person name="Grouzdev D.S."/>
            <person name="Tourova T.P."/>
            <person name="Goeva M.A."/>
            <person name="Babich T.L."/>
            <person name="Sokolova D.S."/>
            <person name="Abdullin R."/>
            <person name="Poltaraus A.B."/>
            <person name="Toshchakov S.V."/>
            <person name="Nazina T.N."/>
        </authorList>
    </citation>
    <scope>NUCLEOTIDE SEQUENCE [LARGE SCALE GENOMIC DNA]</scope>
    <source>
        <strain evidence="7 8">JR1/69-2-13</strain>
    </source>
</reference>
<evidence type="ECO:0000313" key="8">
    <source>
        <dbReference type="Proteomes" id="UP000234328"/>
    </source>
</evidence>
<dbReference type="PANTHER" id="PTHR21716">
    <property type="entry name" value="TRANSMEMBRANE PROTEIN"/>
    <property type="match status" value="1"/>
</dbReference>
<evidence type="ECO:0000313" key="7">
    <source>
        <dbReference type="EMBL" id="PLC52166.1"/>
    </source>
</evidence>
<comment type="similarity">
    <text evidence="2">Belongs to the autoinducer-2 exporter (AI-2E) (TC 2.A.86) family.</text>
</comment>
<proteinExistence type="inferred from homology"/>
<keyword evidence="8" id="KW-1185">Reference proteome</keyword>
<accession>A0A2N4UAX3</accession>
<feature type="transmembrane region" description="Helical" evidence="6">
    <location>
        <begin position="60"/>
        <end position="85"/>
    </location>
</feature>
<protein>
    <submittedName>
        <fullName evidence="7">AI-2E family transporter</fullName>
    </submittedName>
</protein>
<feature type="transmembrane region" description="Helical" evidence="6">
    <location>
        <begin position="159"/>
        <end position="176"/>
    </location>
</feature>
<dbReference type="PANTHER" id="PTHR21716:SF4">
    <property type="entry name" value="TRANSMEMBRANE PROTEIN 245"/>
    <property type="match status" value="1"/>
</dbReference>
<feature type="transmembrane region" description="Helical" evidence="6">
    <location>
        <begin position="310"/>
        <end position="343"/>
    </location>
</feature>
<dbReference type="GO" id="GO:0016020">
    <property type="term" value="C:membrane"/>
    <property type="evidence" value="ECO:0007669"/>
    <property type="project" value="UniProtKB-SubCell"/>
</dbReference>
<keyword evidence="4 6" id="KW-1133">Transmembrane helix</keyword>
<evidence type="ECO:0000256" key="1">
    <source>
        <dbReference type="ARBA" id="ARBA00004141"/>
    </source>
</evidence>
<gene>
    <name evidence="7" type="ORF">CR155_19145</name>
</gene>
<evidence type="ECO:0000256" key="2">
    <source>
        <dbReference type="ARBA" id="ARBA00009773"/>
    </source>
</evidence>
<dbReference type="InterPro" id="IPR002549">
    <property type="entry name" value="AI-2E-like"/>
</dbReference>
<dbReference type="RefSeq" id="WP_102071644.1">
    <property type="nucleotide sequence ID" value="NZ_PDNV01000015.1"/>
</dbReference>
<evidence type="ECO:0000256" key="3">
    <source>
        <dbReference type="ARBA" id="ARBA00022692"/>
    </source>
</evidence>
<name>A0A2N4UAX3_9BURK</name>
<feature type="transmembrane region" description="Helical" evidence="6">
    <location>
        <begin position="239"/>
        <end position="260"/>
    </location>
</feature>
<feature type="transmembrane region" description="Helical" evidence="6">
    <location>
        <begin position="267"/>
        <end position="290"/>
    </location>
</feature>
<comment type="subcellular location">
    <subcellularLocation>
        <location evidence="1">Membrane</location>
        <topology evidence="1">Multi-pass membrane protein</topology>
    </subcellularLocation>
</comment>
<feature type="transmembrane region" description="Helical" evidence="6">
    <location>
        <begin position="212"/>
        <end position="233"/>
    </location>
</feature>
<dbReference type="AlphaFoldDB" id="A0A2N4UAX3"/>
<evidence type="ECO:0000256" key="4">
    <source>
        <dbReference type="ARBA" id="ARBA00022989"/>
    </source>
</evidence>
<organism evidence="7 8">
    <name type="scientific">Pollutimonas nitritireducens</name>
    <dbReference type="NCBI Taxonomy" id="2045209"/>
    <lineage>
        <taxon>Bacteria</taxon>
        <taxon>Pseudomonadati</taxon>
        <taxon>Pseudomonadota</taxon>
        <taxon>Betaproteobacteria</taxon>
        <taxon>Burkholderiales</taxon>
        <taxon>Alcaligenaceae</taxon>
        <taxon>Pollutimonas</taxon>
    </lineage>
</organism>
<sequence>MNNSDLYFRTFILLLVTVTVAFIIVLLPFYGAIFWGAILAILFTPLHKRLLAKMRGRPNLAALTTLLIIILIVILPAILITGALFQEGAAIYARISSGEINVGEYLEQILGALPPSVHAMLDRFGVGDIFSLREKLTTGALQGSKFLATQAVNVGQNTFEFLIGLGVMLYILYFLLRDGANLARTSRQLIPLSDEHKQHLFRKFATVVRATVKGNIVVAITQGFLGGLMFWFLGIQGALLWGVLMAFLSLLPAVGAALIWMPVAIYFLVTGAVWEGVTLTLFGVLVIGLVDNILRPLLVGKDTKIPDYVILISTLGGLSVFGLNGFVIGPLFAALFIACWDLFPSAIRMNQQD</sequence>
<keyword evidence="3 6" id="KW-0812">Transmembrane</keyword>
<dbReference type="Pfam" id="PF01594">
    <property type="entry name" value="AI-2E_transport"/>
    <property type="match status" value="1"/>
</dbReference>
<keyword evidence="5 6" id="KW-0472">Membrane</keyword>
<comment type="caution">
    <text evidence="7">The sequence shown here is derived from an EMBL/GenBank/DDBJ whole genome shotgun (WGS) entry which is preliminary data.</text>
</comment>
<dbReference type="OrthoDB" id="106838at2"/>
<feature type="transmembrane region" description="Helical" evidence="6">
    <location>
        <begin position="6"/>
        <end position="39"/>
    </location>
</feature>
<evidence type="ECO:0000256" key="5">
    <source>
        <dbReference type="ARBA" id="ARBA00023136"/>
    </source>
</evidence>
<dbReference type="EMBL" id="PDNV01000015">
    <property type="protein sequence ID" value="PLC52166.1"/>
    <property type="molecule type" value="Genomic_DNA"/>
</dbReference>
<dbReference type="Proteomes" id="UP000234328">
    <property type="component" value="Unassembled WGS sequence"/>
</dbReference>